<accession>A0ABV8X1C9</accession>
<comment type="caution">
    <text evidence="1">The sequence shown here is derived from an EMBL/GenBank/DDBJ whole genome shotgun (WGS) entry which is preliminary data.</text>
</comment>
<protein>
    <submittedName>
        <fullName evidence="1">Uncharacterized protein</fullName>
    </submittedName>
</protein>
<evidence type="ECO:0000313" key="1">
    <source>
        <dbReference type="EMBL" id="MFC4404079.1"/>
    </source>
</evidence>
<keyword evidence="2" id="KW-1185">Reference proteome</keyword>
<organism evidence="1 2">
    <name type="scientific">Gracilibacillus xinjiangensis</name>
    <dbReference type="NCBI Taxonomy" id="1193282"/>
    <lineage>
        <taxon>Bacteria</taxon>
        <taxon>Bacillati</taxon>
        <taxon>Bacillota</taxon>
        <taxon>Bacilli</taxon>
        <taxon>Bacillales</taxon>
        <taxon>Bacillaceae</taxon>
        <taxon>Gracilibacillus</taxon>
    </lineage>
</organism>
<dbReference type="RefSeq" id="WP_390252618.1">
    <property type="nucleotide sequence ID" value="NZ_JBHSDT010000008.1"/>
</dbReference>
<proteinExistence type="predicted"/>
<evidence type="ECO:0000313" key="2">
    <source>
        <dbReference type="Proteomes" id="UP001595882"/>
    </source>
</evidence>
<reference evidence="2" key="1">
    <citation type="journal article" date="2019" name="Int. J. Syst. Evol. Microbiol.">
        <title>The Global Catalogue of Microorganisms (GCM) 10K type strain sequencing project: providing services to taxonomists for standard genome sequencing and annotation.</title>
        <authorList>
            <consortium name="The Broad Institute Genomics Platform"/>
            <consortium name="The Broad Institute Genome Sequencing Center for Infectious Disease"/>
            <person name="Wu L."/>
            <person name="Ma J."/>
        </authorList>
    </citation>
    <scope>NUCLEOTIDE SEQUENCE [LARGE SCALE GENOMIC DNA]</scope>
    <source>
        <strain evidence="2">CCUG 37865</strain>
    </source>
</reference>
<sequence>MNSVGEITYSVDSIGSFGESGATLNDNGVLKESNESNPKNAKVTKNTEVVVTVNWNENCETFKLDMDMLVEIEQVM</sequence>
<dbReference type="EMBL" id="JBHSDT010000008">
    <property type="protein sequence ID" value="MFC4404079.1"/>
    <property type="molecule type" value="Genomic_DNA"/>
</dbReference>
<dbReference type="Proteomes" id="UP001595882">
    <property type="component" value="Unassembled WGS sequence"/>
</dbReference>
<name>A0ABV8X1C9_9BACI</name>
<gene>
    <name evidence="1" type="ORF">ACFOY7_13475</name>
</gene>